<dbReference type="InterPro" id="IPR010982">
    <property type="entry name" value="Lambda_DNA-bd_dom_sf"/>
</dbReference>
<dbReference type="Gene3D" id="1.10.260.40">
    <property type="entry name" value="lambda repressor-like DNA-binding domains"/>
    <property type="match status" value="1"/>
</dbReference>
<reference evidence="5 6" key="1">
    <citation type="submission" date="2023-07" db="EMBL/GenBank/DDBJ databases">
        <authorList>
            <person name="Peeters C."/>
        </authorList>
    </citation>
    <scope>NUCLEOTIDE SEQUENCE [LARGE SCALE GENOMIC DNA]</scope>
    <source>
        <strain evidence="5 6">LMG 18095</strain>
    </source>
</reference>
<dbReference type="PANTHER" id="PTHR40661">
    <property type="match status" value="1"/>
</dbReference>
<accession>A0ABM9JFX8</accession>
<dbReference type="CDD" id="cd00093">
    <property type="entry name" value="HTH_XRE"/>
    <property type="match status" value="1"/>
</dbReference>
<organism evidence="5 6">
    <name type="scientific">Ralstonia thomasii</name>
    <dbReference type="NCBI Taxonomy" id="3058596"/>
    <lineage>
        <taxon>Bacteria</taxon>
        <taxon>Pseudomonadati</taxon>
        <taxon>Pseudomonadota</taxon>
        <taxon>Betaproteobacteria</taxon>
        <taxon>Burkholderiales</taxon>
        <taxon>Burkholderiaceae</taxon>
        <taxon>Ralstonia</taxon>
    </lineage>
</organism>
<evidence type="ECO:0000256" key="3">
    <source>
        <dbReference type="ARBA" id="ARBA00023163"/>
    </source>
</evidence>
<dbReference type="Pfam" id="PF00717">
    <property type="entry name" value="Peptidase_S24"/>
    <property type="match status" value="1"/>
</dbReference>
<evidence type="ECO:0000259" key="4">
    <source>
        <dbReference type="PROSITE" id="PS50943"/>
    </source>
</evidence>
<evidence type="ECO:0000256" key="2">
    <source>
        <dbReference type="ARBA" id="ARBA00023125"/>
    </source>
</evidence>
<dbReference type="PROSITE" id="PS50943">
    <property type="entry name" value="HTH_CROC1"/>
    <property type="match status" value="1"/>
</dbReference>
<feature type="domain" description="HTH cro/C1-type" evidence="4">
    <location>
        <begin position="63"/>
        <end position="116"/>
    </location>
</feature>
<evidence type="ECO:0000256" key="1">
    <source>
        <dbReference type="ARBA" id="ARBA00023015"/>
    </source>
</evidence>
<dbReference type="Gene3D" id="2.10.109.10">
    <property type="entry name" value="Umud Fragment, subunit A"/>
    <property type="match status" value="1"/>
</dbReference>
<sequence length="302" mass="33923">MVDWEFPERRAISCCVNPRASNRSMMVLAFMNTRILHLYLVSKYQSDCAGKYDCDMDTFANRVLARRTQLEMSQEALAKKARLSQSTIAQIERGRNRGSKYVVALADALLVPVRWLADGGDMPPRPSEVEGLFVSQTEAEDLVDRGVEELLQARSDDAYWKGTVAIPQFDAGGSMGGGIDLPDQPGLIQNLRVTKEWLDFNVRSCTSPKNLCVVTGFGDSMRPLFNPGDPLLLDRGVITVEIDAVYFFRIGKEGFIKRLQRVPGNGLIAISENKAYREWTITPDMDFEVFGRVLKAWRSEDL</sequence>
<name>A0ABM9JFX8_9RALS</name>
<dbReference type="InterPro" id="IPR039418">
    <property type="entry name" value="LexA-like"/>
</dbReference>
<keyword evidence="6" id="KW-1185">Reference proteome</keyword>
<proteinExistence type="predicted"/>
<comment type="caution">
    <text evidence="5">The sequence shown here is derived from an EMBL/GenBank/DDBJ whole genome shotgun (WGS) entry which is preliminary data.</text>
</comment>
<dbReference type="InterPro" id="IPR036286">
    <property type="entry name" value="LexA/Signal_pep-like_sf"/>
</dbReference>
<dbReference type="PANTHER" id="PTHR40661:SF3">
    <property type="entry name" value="FELS-1 PROPHAGE TRANSCRIPTIONAL REGULATOR"/>
    <property type="match status" value="1"/>
</dbReference>
<dbReference type="Proteomes" id="UP001189773">
    <property type="component" value="Unassembled WGS sequence"/>
</dbReference>
<dbReference type="SUPFAM" id="SSF51306">
    <property type="entry name" value="LexA/Signal peptidase"/>
    <property type="match status" value="1"/>
</dbReference>
<keyword evidence="3" id="KW-0804">Transcription</keyword>
<evidence type="ECO:0000313" key="5">
    <source>
        <dbReference type="EMBL" id="CAJ0792072.1"/>
    </source>
</evidence>
<dbReference type="EMBL" id="CATZAR010000005">
    <property type="protein sequence ID" value="CAJ0792072.1"/>
    <property type="molecule type" value="Genomic_DNA"/>
</dbReference>
<keyword evidence="2" id="KW-0238">DNA-binding</keyword>
<dbReference type="CDD" id="cd06529">
    <property type="entry name" value="S24_LexA-like"/>
    <property type="match status" value="1"/>
</dbReference>
<dbReference type="SUPFAM" id="SSF47413">
    <property type="entry name" value="lambda repressor-like DNA-binding domains"/>
    <property type="match status" value="1"/>
</dbReference>
<dbReference type="InterPro" id="IPR001387">
    <property type="entry name" value="Cro/C1-type_HTH"/>
</dbReference>
<evidence type="ECO:0000313" key="6">
    <source>
        <dbReference type="Proteomes" id="UP001189773"/>
    </source>
</evidence>
<gene>
    <name evidence="5" type="ORF">LMG18095_02262</name>
</gene>
<keyword evidence="1" id="KW-0805">Transcription regulation</keyword>
<dbReference type="SMART" id="SM00530">
    <property type="entry name" value="HTH_XRE"/>
    <property type="match status" value="1"/>
</dbReference>
<dbReference type="Pfam" id="PF01381">
    <property type="entry name" value="HTH_3"/>
    <property type="match status" value="1"/>
</dbReference>
<protein>
    <recommendedName>
        <fullName evidence="4">HTH cro/C1-type domain-containing protein</fullName>
    </recommendedName>
</protein>
<dbReference type="InterPro" id="IPR015927">
    <property type="entry name" value="Peptidase_S24_S26A/B/C"/>
</dbReference>